<dbReference type="Proteomes" id="UP000541352">
    <property type="component" value="Unassembled WGS sequence"/>
</dbReference>
<protein>
    <submittedName>
        <fullName evidence="1">Uncharacterized protein</fullName>
    </submittedName>
</protein>
<dbReference type="RefSeq" id="WP_183972013.1">
    <property type="nucleotide sequence ID" value="NZ_JACIBY010000002.1"/>
</dbReference>
<evidence type="ECO:0000313" key="2">
    <source>
        <dbReference type="Proteomes" id="UP000541352"/>
    </source>
</evidence>
<gene>
    <name evidence="1" type="ORF">FHS57_001265</name>
</gene>
<dbReference type="AlphaFoldDB" id="A0A7W6EPE9"/>
<dbReference type="EMBL" id="JACIBY010000002">
    <property type="protein sequence ID" value="MBB3837271.1"/>
    <property type="molecule type" value="Genomic_DNA"/>
</dbReference>
<proteinExistence type="predicted"/>
<reference evidence="1 2" key="1">
    <citation type="submission" date="2020-08" db="EMBL/GenBank/DDBJ databases">
        <title>Genomic Encyclopedia of Type Strains, Phase IV (KMG-IV): sequencing the most valuable type-strain genomes for metagenomic binning, comparative biology and taxonomic classification.</title>
        <authorList>
            <person name="Goeker M."/>
        </authorList>
    </citation>
    <scope>NUCLEOTIDE SEQUENCE [LARGE SCALE GENOMIC DNA]</scope>
    <source>
        <strain evidence="1 2">DSM 17976</strain>
    </source>
</reference>
<comment type="caution">
    <text evidence="1">The sequence shown here is derived from an EMBL/GenBank/DDBJ whole genome shotgun (WGS) entry which is preliminary data.</text>
</comment>
<name>A0A7W6EPE9_9BACT</name>
<keyword evidence="2" id="KW-1185">Reference proteome</keyword>
<sequence length="78" mass="9195">MKGKVFQHAVLMTTKNFFPKYTIEIRPEMLTKVSSRQGYFATHIVGMFNMSSILKKQNTFLKPEYRDFVKGKIIRSIF</sequence>
<evidence type="ECO:0000313" key="1">
    <source>
        <dbReference type="EMBL" id="MBB3837271.1"/>
    </source>
</evidence>
<organism evidence="1 2">
    <name type="scientific">Runella defluvii</name>
    <dbReference type="NCBI Taxonomy" id="370973"/>
    <lineage>
        <taxon>Bacteria</taxon>
        <taxon>Pseudomonadati</taxon>
        <taxon>Bacteroidota</taxon>
        <taxon>Cytophagia</taxon>
        <taxon>Cytophagales</taxon>
        <taxon>Spirosomataceae</taxon>
        <taxon>Runella</taxon>
    </lineage>
</organism>
<accession>A0A7W6EPE9</accession>